<dbReference type="Pfam" id="PF10117">
    <property type="entry name" value="McrBC"/>
    <property type="match status" value="1"/>
</dbReference>
<name>A0A2U2BAB5_9BACT</name>
<dbReference type="Proteomes" id="UP000244956">
    <property type="component" value="Unassembled WGS sequence"/>
</dbReference>
<dbReference type="InterPro" id="IPR019292">
    <property type="entry name" value="McrC"/>
</dbReference>
<gene>
    <name evidence="1" type="ORF">DDZ16_06505</name>
</gene>
<organism evidence="1 2">
    <name type="scientific">Marinilabilia rubra</name>
    <dbReference type="NCBI Taxonomy" id="2162893"/>
    <lineage>
        <taxon>Bacteria</taxon>
        <taxon>Pseudomonadati</taxon>
        <taxon>Bacteroidota</taxon>
        <taxon>Bacteroidia</taxon>
        <taxon>Marinilabiliales</taxon>
        <taxon>Marinilabiliaceae</taxon>
        <taxon>Marinilabilia</taxon>
    </lineage>
</organism>
<dbReference type="PANTHER" id="PTHR38733:SF1">
    <property type="entry name" value="TYPE IV METHYL-DIRECTED RESTRICTION ENZYME ECOKMCRBC"/>
    <property type="match status" value="1"/>
</dbReference>
<dbReference type="OrthoDB" id="828100at2"/>
<dbReference type="PANTHER" id="PTHR38733">
    <property type="entry name" value="PROTEIN MCRC"/>
    <property type="match status" value="1"/>
</dbReference>
<reference evidence="1 2" key="1">
    <citation type="submission" date="2018-05" db="EMBL/GenBank/DDBJ databases">
        <title>Marinilabilia rubrum sp. nov., isolated from saltern sediment.</title>
        <authorList>
            <person name="Zhang R."/>
        </authorList>
    </citation>
    <scope>NUCLEOTIDE SEQUENCE [LARGE SCALE GENOMIC DNA]</scope>
    <source>
        <strain evidence="1 2">WTE16</strain>
    </source>
</reference>
<protein>
    <recommendedName>
        <fullName evidence="3">Restriction endonuclease</fullName>
    </recommendedName>
</protein>
<proteinExistence type="predicted"/>
<keyword evidence="2" id="KW-1185">Reference proteome</keyword>
<evidence type="ECO:0008006" key="3">
    <source>
        <dbReference type="Google" id="ProtNLM"/>
    </source>
</evidence>
<dbReference type="RefSeq" id="WP_109263633.1">
    <property type="nucleotide sequence ID" value="NZ_QEWP01000004.1"/>
</dbReference>
<comment type="caution">
    <text evidence="1">The sequence shown here is derived from an EMBL/GenBank/DDBJ whole genome shotgun (WGS) entry which is preliminary data.</text>
</comment>
<dbReference type="EMBL" id="QEWP01000004">
    <property type="protein sequence ID" value="PWE00010.1"/>
    <property type="molecule type" value="Genomic_DNA"/>
</dbReference>
<accession>A0A2U2BAB5</accession>
<dbReference type="AlphaFoldDB" id="A0A2U2BAB5"/>
<sequence>MYNLILLTEHINRQPFKLYGNVKFKRIIFKNNPEKTCLKIDDEEYGSYLFTSYYIGVDWITEKDAVFVQPKINNGAIEVDFLKMLMECMQQPGVLEETKDLFEIKFDAEPIDIKQKEDLLTPLLVIQFLTVLKKIVRKGIKKSYYKVEHNLNAKIKGKLMVGNTVKKNVLNNRPLKNYCTYQEYGYNGLENQLLKKTLMFVCRYLAMHKYLNHSLKHLLDYCLPAFEEVDEKIDISTLQKIHFNAFYTEYKEALSLSNLILKRFGYTINSINKNELIKTPPFWVDMSKLFELYVLGLLRNKFKNDVLYQFKVGSGNELDYLLKTKNNEMVIDAKYIPKWKNCIVHENVRQVSGYARLKGVYKELSKTYPECIDCLIIYPDIEEGKDKIEKLKNDWVPVDEYYGVYKLGIKLPIIEFPKKFQ</sequence>
<evidence type="ECO:0000313" key="1">
    <source>
        <dbReference type="EMBL" id="PWE00010.1"/>
    </source>
</evidence>
<evidence type="ECO:0000313" key="2">
    <source>
        <dbReference type="Proteomes" id="UP000244956"/>
    </source>
</evidence>